<gene>
    <name evidence="1" type="ORF">Mucpa_4607</name>
</gene>
<dbReference type="OrthoDB" id="670236at2"/>
<dbReference type="RefSeq" id="WP_008509577.1">
    <property type="nucleotide sequence ID" value="NZ_CM001403.1"/>
</dbReference>
<dbReference type="eggNOG" id="ENOG5031R56">
    <property type="taxonomic scope" value="Bacteria"/>
</dbReference>
<dbReference type="EMBL" id="CM001403">
    <property type="protein sequence ID" value="EHQ28696.1"/>
    <property type="molecule type" value="Genomic_DNA"/>
</dbReference>
<dbReference type="AlphaFoldDB" id="H1Y8T0"/>
<reference evidence="1" key="1">
    <citation type="submission" date="2011-09" db="EMBL/GenBank/DDBJ databases">
        <title>The permanent draft genome of Mucilaginibacter paludis DSM 18603.</title>
        <authorList>
            <consortium name="US DOE Joint Genome Institute (JGI-PGF)"/>
            <person name="Lucas S."/>
            <person name="Han J."/>
            <person name="Lapidus A."/>
            <person name="Bruce D."/>
            <person name="Goodwin L."/>
            <person name="Pitluck S."/>
            <person name="Peters L."/>
            <person name="Kyrpides N."/>
            <person name="Mavromatis K."/>
            <person name="Ivanova N."/>
            <person name="Mikhailova N."/>
            <person name="Held B."/>
            <person name="Detter J.C."/>
            <person name="Tapia R."/>
            <person name="Han C."/>
            <person name="Land M."/>
            <person name="Hauser L."/>
            <person name="Markowitz V."/>
            <person name="Cheng J.-F."/>
            <person name="Hugenholtz P."/>
            <person name="Woyke T."/>
            <person name="Wu D."/>
            <person name="Tindall B."/>
            <person name="Brambilla E."/>
            <person name="Klenk H.-P."/>
            <person name="Eisen J.A."/>
        </authorList>
    </citation>
    <scope>NUCLEOTIDE SEQUENCE [LARGE SCALE GENOMIC DNA]</scope>
    <source>
        <strain evidence="1">DSM 18603</strain>
    </source>
</reference>
<accession>H1Y8T0</accession>
<name>H1Y8T0_9SPHI</name>
<organism evidence="1 2">
    <name type="scientific">Mucilaginibacter paludis DSM 18603</name>
    <dbReference type="NCBI Taxonomy" id="714943"/>
    <lineage>
        <taxon>Bacteria</taxon>
        <taxon>Pseudomonadati</taxon>
        <taxon>Bacteroidota</taxon>
        <taxon>Sphingobacteriia</taxon>
        <taxon>Sphingobacteriales</taxon>
        <taxon>Sphingobacteriaceae</taxon>
        <taxon>Mucilaginibacter</taxon>
    </lineage>
</organism>
<dbReference type="STRING" id="714943.Mucpa_4607"/>
<dbReference type="Proteomes" id="UP000002774">
    <property type="component" value="Chromosome"/>
</dbReference>
<protein>
    <submittedName>
        <fullName evidence="1">Uncharacterized protein</fullName>
    </submittedName>
</protein>
<sequence length="240" mass="29604">MDLHNWPYRLKSARRKKRLVIKDRDKQLIKIHKLRKELWQQKRHLPMVPLKNPYQSGWKRFFVLREDVARDDKAGFYQTVLAKINTVRYHHEKSFKKKKWRKQRYRYELKEQLLKEIDWYDWSNNKLKLSEEEKACFTRVERSNIYSKKLEVIYVFAEPWRFVLKTVPHIITEVKMLDSSLERQIDALDNYITKHYLTPRIDCLTHGRLYRWRGGYTEPLKYINKFKNIPRNSPKEAYED</sequence>
<dbReference type="HOGENOM" id="CLU_1085433_0_0_10"/>
<evidence type="ECO:0000313" key="2">
    <source>
        <dbReference type="Proteomes" id="UP000002774"/>
    </source>
</evidence>
<proteinExistence type="predicted"/>
<keyword evidence="2" id="KW-1185">Reference proteome</keyword>
<evidence type="ECO:0000313" key="1">
    <source>
        <dbReference type="EMBL" id="EHQ28696.1"/>
    </source>
</evidence>